<dbReference type="GO" id="GO:0006397">
    <property type="term" value="P:mRNA processing"/>
    <property type="evidence" value="ECO:0007669"/>
    <property type="project" value="UniProtKB-KW"/>
</dbReference>
<sequence length="269" mass="30951">MISNINIWLQDQPPLDLSTAPSSSSNYFQQNQQQQGPNNISNQFWGEPATANTSTSNYSQLSSFTPLNTANSSTSTIPTTSQTTRSQFDQFNQRSQFINNDFNNQSNPQFNEKEERLKIDLKIKESQIESLENEIQRLSESQKILDNKSRLSNINQQLVIPKNINEIFTKLTTNYNKLELELQDTKKRLESLITAISLNPSNSITNNGRYDELEISHKIILKLDLLKKENEELLNQLSFGKSKEVDIELNLLKMENEQLKEKLKSFESK</sequence>
<dbReference type="eggNOG" id="ENOG502S20W">
    <property type="taxonomic scope" value="Eukaryota"/>
</dbReference>
<evidence type="ECO:0000256" key="7">
    <source>
        <dbReference type="SAM" id="MobiDB-lite"/>
    </source>
</evidence>
<accession>K0L0S0</accession>
<dbReference type="Proteomes" id="UP000009328">
    <property type="component" value="Unassembled WGS sequence"/>
</dbReference>
<dbReference type="GO" id="GO:0000381">
    <property type="term" value="P:regulation of alternative mRNA splicing, via spliceosome"/>
    <property type="evidence" value="ECO:0007669"/>
    <property type="project" value="InterPro"/>
</dbReference>
<dbReference type="Pfam" id="PF17098">
    <property type="entry name" value="Wtap"/>
    <property type="match status" value="1"/>
</dbReference>
<reference evidence="8 9" key="1">
    <citation type="journal article" date="2012" name="Eukaryot. Cell">
        <title>Draft genome sequence of Wickerhamomyces ciferrii NRRL Y-1031 F-60-10.</title>
        <authorList>
            <person name="Schneider J."/>
            <person name="Andrea H."/>
            <person name="Blom J."/>
            <person name="Jaenicke S."/>
            <person name="Ruckert C."/>
            <person name="Schorsch C."/>
            <person name="Szczepanowski R."/>
            <person name="Farwick M."/>
            <person name="Goesmann A."/>
            <person name="Puhler A."/>
            <person name="Schaffer S."/>
            <person name="Tauch A."/>
            <person name="Kohler T."/>
            <person name="Brinkrolf K."/>
        </authorList>
    </citation>
    <scope>NUCLEOTIDE SEQUENCE [LARGE SCALE GENOMIC DNA]</scope>
    <source>
        <strain evidence="9">ATCC 14091 / BCRC 22168 / CBS 111 / JCM 3599 / NBRC 0793 / NRRL Y-1031 F-60-10</strain>
    </source>
</reference>
<dbReference type="GO" id="GO:0005634">
    <property type="term" value="C:nucleus"/>
    <property type="evidence" value="ECO:0007669"/>
    <property type="project" value="UniProtKB-SubCell"/>
</dbReference>
<evidence type="ECO:0000256" key="3">
    <source>
        <dbReference type="ARBA" id="ARBA00022664"/>
    </source>
</evidence>
<dbReference type="InterPro" id="IPR033757">
    <property type="entry name" value="WTAP"/>
</dbReference>
<name>K0L0S0_WICCF</name>
<keyword evidence="6" id="KW-0175">Coiled coil</keyword>
<feature type="coiled-coil region" evidence="6">
    <location>
        <begin position="114"/>
        <end position="269"/>
    </location>
</feature>
<evidence type="ECO:0000256" key="5">
    <source>
        <dbReference type="ARBA" id="ARBA00023242"/>
    </source>
</evidence>
<feature type="region of interest" description="Disordered" evidence="7">
    <location>
        <begin position="13"/>
        <end position="82"/>
    </location>
</feature>
<gene>
    <name evidence="8" type="ORF">BN7_6786</name>
</gene>
<dbReference type="InParanoid" id="K0L0S0"/>
<evidence type="ECO:0000256" key="2">
    <source>
        <dbReference type="ARBA" id="ARBA00010313"/>
    </source>
</evidence>
<dbReference type="EMBL" id="CAIF01000352">
    <property type="protein sequence ID" value="CCH47164.1"/>
    <property type="molecule type" value="Genomic_DNA"/>
</dbReference>
<dbReference type="AlphaFoldDB" id="K0L0S0"/>
<comment type="similarity">
    <text evidence="2">Belongs to the fl(2)d family.</text>
</comment>
<dbReference type="STRING" id="1206466.K0L0S0"/>
<evidence type="ECO:0000256" key="1">
    <source>
        <dbReference type="ARBA" id="ARBA00004123"/>
    </source>
</evidence>
<evidence type="ECO:0000256" key="4">
    <source>
        <dbReference type="ARBA" id="ARBA00023187"/>
    </source>
</evidence>
<feature type="compositionally biased region" description="Low complexity" evidence="7">
    <location>
        <begin position="69"/>
        <end position="82"/>
    </location>
</feature>
<keyword evidence="9" id="KW-1185">Reference proteome</keyword>
<proteinExistence type="inferred from homology"/>
<dbReference type="HOGENOM" id="CLU_1035140_0_0_1"/>
<evidence type="ECO:0000313" key="9">
    <source>
        <dbReference type="Proteomes" id="UP000009328"/>
    </source>
</evidence>
<keyword evidence="3" id="KW-0507">mRNA processing</keyword>
<dbReference type="GO" id="GO:0016556">
    <property type="term" value="P:mRNA modification"/>
    <property type="evidence" value="ECO:0007669"/>
    <property type="project" value="InterPro"/>
</dbReference>
<comment type="caution">
    <text evidence="8">The sequence shown here is derived from an EMBL/GenBank/DDBJ whole genome shotgun (WGS) entry which is preliminary data.</text>
</comment>
<evidence type="ECO:0000256" key="6">
    <source>
        <dbReference type="SAM" id="Coils"/>
    </source>
</evidence>
<feature type="compositionally biased region" description="Polar residues" evidence="7">
    <location>
        <begin position="50"/>
        <end position="68"/>
    </location>
</feature>
<keyword evidence="5" id="KW-0539">Nucleus</keyword>
<organism evidence="8 9">
    <name type="scientific">Wickerhamomyces ciferrii (strain ATCC 14091 / BCRC 22168 / CBS 111 / JCM 3599 / NBRC 0793 / NRRL Y-1031 F-60-10)</name>
    <name type="common">Yeast</name>
    <name type="synonym">Pichia ciferrii</name>
    <dbReference type="NCBI Taxonomy" id="1206466"/>
    <lineage>
        <taxon>Eukaryota</taxon>
        <taxon>Fungi</taxon>
        <taxon>Dikarya</taxon>
        <taxon>Ascomycota</taxon>
        <taxon>Saccharomycotina</taxon>
        <taxon>Saccharomycetes</taxon>
        <taxon>Phaffomycetales</taxon>
        <taxon>Wickerhamomycetaceae</taxon>
        <taxon>Wickerhamomyces</taxon>
    </lineage>
</organism>
<dbReference type="GO" id="GO:0008380">
    <property type="term" value="P:RNA splicing"/>
    <property type="evidence" value="ECO:0007669"/>
    <property type="project" value="UniProtKB-KW"/>
</dbReference>
<feature type="compositionally biased region" description="Low complexity" evidence="7">
    <location>
        <begin position="22"/>
        <end position="43"/>
    </location>
</feature>
<evidence type="ECO:0000313" key="8">
    <source>
        <dbReference type="EMBL" id="CCH47164.1"/>
    </source>
</evidence>
<keyword evidence="4" id="KW-0508">mRNA splicing</keyword>
<comment type="subcellular location">
    <subcellularLocation>
        <location evidence="1">Nucleus</location>
    </subcellularLocation>
</comment>
<protein>
    <submittedName>
        <fullName evidence="8">DNA double-strand break repair rad50 ATPase</fullName>
    </submittedName>
</protein>